<keyword evidence="2 5" id="KW-0560">Oxidoreductase</keyword>
<evidence type="ECO:0000313" key="5">
    <source>
        <dbReference type="EMBL" id="STV71717.1"/>
    </source>
</evidence>
<evidence type="ECO:0000256" key="2">
    <source>
        <dbReference type="ARBA" id="ARBA00023002"/>
    </source>
</evidence>
<dbReference type="EMBL" id="UGMS01000001">
    <property type="protein sequence ID" value="STV71717.1"/>
    <property type="molecule type" value="Genomic_DNA"/>
</dbReference>
<accession>A0A7H4MZQ3</accession>
<name>A0A7H4MZQ3_9ENTR</name>
<sequence>MDSRVINSGQVCNCVERVYVQKGIYDRFVNRLGEALKAVQFGDPASRDDIAMGPLINAAALERVEQKVAKSGGPRRARRPGWESGDG</sequence>
<dbReference type="GO" id="GO:0008911">
    <property type="term" value="F:lactaldehyde dehydrogenase (NAD+) activity"/>
    <property type="evidence" value="ECO:0007669"/>
    <property type="project" value="UniProtKB-EC"/>
</dbReference>
<proteinExistence type="inferred from homology"/>
<dbReference type="InterPro" id="IPR016161">
    <property type="entry name" value="Ald_DH/histidinol_DH"/>
</dbReference>
<feature type="domain" description="Aldehyde dehydrogenase" evidence="4">
    <location>
        <begin position="2"/>
        <end position="70"/>
    </location>
</feature>
<gene>
    <name evidence="5" type="primary">aldA_2</name>
    <name evidence="5" type="ORF">NCTC11685_00467</name>
</gene>
<dbReference type="PANTHER" id="PTHR43353:SF5">
    <property type="entry name" value="SUCCINATE-SEMIALDEHYDE DEHYDROGENASE, MITOCHONDRIAL"/>
    <property type="match status" value="1"/>
</dbReference>
<dbReference type="GO" id="GO:0005829">
    <property type="term" value="C:cytosol"/>
    <property type="evidence" value="ECO:0007669"/>
    <property type="project" value="TreeGrafter"/>
</dbReference>
<dbReference type="Pfam" id="PF00171">
    <property type="entry name" value="Aldedh"/>
    <property type="match status" value="1"/>
</dbReference>
<comment type="similarity">
    <text evidence="1">Belongs to the aldehyde dehydrogenase family.</text>
</comment>
<dbReference type="GO" id="GO:0004777">
    <property type="term" value="F:succinate-semialdehyde dehydrogenase (NAD+) activity"/>
    <property type="evidence" value="ECO:0007669"/>
    <property type="project" value="TreeGrafter"/>
</dbReference>
<evidence type="ECO:0000313" key="6">
    <source>
        <dbReference type="Proteomes" id="UP000254863"/>
    </source>
</evidence>
<dbReference type="Proteomes" id="UP000254863">
    <property type="component" value="Unassembled WGS sequence"/>
</dbReference>
<dbReference type="PROSITE" id="PS00070">
    <property type="entry name" value="ALDEHYDE_DEHYDR_CYS"/>
    <property type="match status" value="1"/>
</dbReference>
<protein>
    <submittedName>
        <fullName evidence="5">Aldehyde dehydrogenase A</fullName>
        <ecNumber evidence="5">1.2.1.22</ecNumber>
    </submittedName>
</protein>
<dbReference type="PANTHER" id="PTHR43353">
    <property type="entry name" value="SUCCINATE-SEMIALDEHYDE DEHYDROGENASE, MITOCHONDRIAL"/>
    <property type="match status" value="1"/>
</dbReference>
<dbReference type="EC" id="1.2.1.22" evidence="5"/>
<feature type="region of interest" description="Disordered" evidence="3">
    <location>
        <begin position="67"/>
        <end position="87"/>
    </location>
</feature>
<dbReference type="Gene3D" id="3.40.309.10">
    <property type="entry name" value="Aldehyde Dehydrogenase, Chain A, domain 2"/>
    <property type="match status" value="1"/>
</dbReference>
<comment type="caution">
    <text evidence="5">The sequence shown here is derived from an EMBL/GenBank/DDBJ whole genome shotgun (WGS) entry which is preliminary data.</text>
</comment>
<organism evidence="5 6">
    <name type="scientific">Klebsiella michiganensis</name>
    <dbReference type="NCBI Taxonomy" id="1134687"/>
    <lineage>
        <taxon>Bacteria</taxon>
        <taxon>Pseudomonadati</taxon>
        <taxon>Pseudomonadota</taxon>
        <taxon>Gammaproteobacteria</taxon>
        <taxon>Enterobacterales</taxon>
        <taxon>Enterobacteriaceae</taxon>
        <taxon>Klebsiella/Raoultella group</taxon>
        <taxon>Klebsiella</taxon>
    </lineage>
</organism>
<dbReference type="InterPro" id="IPR050740">
    <property type="entry name" value="Aldehyde_DH_Superfamily"/>
</dbReference>
<dbReference type="SUPFAM" id="SSF53720">
    <property type="entry name" value="ALDH-like"/>
    <property type="match status" value="1"/>
</dbReference>
<dbReference type="InterPro" id="IPR016160">
    <property type="entry name" value="Ald_DH_CS_CYS"/>
</dbReference>
<evidence type="ECO:0000259" key="4">
    <source>
        <dbReference type="Pfam" id="PF00171"/>
    </source>
</evidence>
<dbReference type="InterPro" id="IPR015590">
    <property type="entry name" value="Aldehyde_DH_dom"/>
</dbReference>
<dbReference type="GO" id="GO:0009450">
    <property type="term" value="P:gamma-aminobutyric acid catabolic process"/>
    <property type="evidence" value="ECO:0007669"/>
    <property type="project" value="TreeGrafter"/>
</dbReference>
<evidence type="ECO:0000256" key="3">
    <source>
        <dbReference type="SAM" id="MobiDB-lite"/>
    </source>
</evidence>
<evidence type="ECO:0000256" key="1">
    <source>
        <dbReference type="ARBA" id="ARBA00009986"/>
    </source>
</evidence>
<dbReference type="InterPro" id="IPR016163">
    <property type="entry name" value="Ald_DH_C"/>
</dbReference>
<reference evidence="5 6" key="1">
    <citation type="submission" date="2018-06" db="EMBL/GenBank/DDBJ databases">
        <authorList>
            <consortium name="Pathogen Informatics"/>
            <person name="Doyle S."/>
        </authorList>
    </citation>
    <scope>NUCLEOTIDE SEQUENCE [LARGE SCALE GENOMIC DNA]</scope>
    <source>
        <strain evidence="5 6">NCTC11685</strain>
    </source>
</reference>
<dbReference type="AlphaFoldDB" id="A0A7H4MZQ3"/>